<dbReference type="EnsemblPlants" id="PGSC0003DMT400096538">
    <property type="protein sequence ID" value="PGSC0003DMT400096538"/>
    <property type="gene ID" value="PGSC0003DMG400046109"/>
</dbReference>
<dbReference type="Pfam" id="PF20167">
    <property type="entry name" value="Transposase_32"/>
    <property type="match status" value="1"/>
</dbReference>
<keyword evidence="4" id="KW-1185">Reference proteome</keyword>
<dbReference type="HOGENOM" id="CLU_029307_5_0_1"/>
<sequence length="238" mass="27153">MVQLERVNPKPFSTHSSRESEWTKAKVVLHAAYWCSRETNFIRDKPELSRQSDSATRRLVRKDKSPPPGGKGKGKRPISDRVTTGSQAVLSEPEDDQPLQSRRNEIQARSQPDSARVPHVSTPVNSVPAQAPHVTPMPRVIHPSMLSNWLKGNGLRTILQEKFLSTEGLEGKYSYVRDTLHYHRFDQFTRPRGPYIPSWVREFYTSYGDLVTKSKKKTGEFRPVKSIMVQGKKVRCNS</sequence>
<evidence type="ECO:0000259" key="2">
    <source>
        <dbReference type="Pfam" id="PF20167"/>
    </source>
</evidence>
<proteinExistence type="predicted"/>
<dbReference type="InterPro" id="IPR046796">
    <property type="entry name" value="Transposase_32_dom"/>
</dbReference>
<feature type="region of interest" description="Disordered" evidence="1">
    <location>
        <begin position="1"/>
        <end position="21"/>
    </location>
</feature>
<reference evidence="3" key="2">
    <citation type="submission" date="2015-06" db="UniProtKB">
        <authorList>
            <consortium name="EnsemblPlants"/>
        </authorList>
    </citation>
    <scope>IDENTIFICATION</scope>
    <source>
        <strain evidence="3">DM1-3 516 R44</strain>
    </source>
</reference>
<evidence type="ECO:0000313" key="3">
    <source>
        <dbReference type="EnsemblPlants" id="PGSC0003DMT400096538"/>
    </source>
</evidence>
<reference evidence="4" key="1">
    <citation type="journal article" date="2011" name="Nature">
        <title>Genome sequence and analysis of the tuber crop potato.</title>
        <authorList>
            <consortium name="The Potato Genome Sequencing Consortium"/>
        </authorList>
    </citation>
    <scope>NUCLEOTIDE SEQUENCE [LARGE SCALE GENOMIC DNA]</scope>
    <source>
        <strain evidence="4">cv. DM1-3 516 R44</strain>
    </source>
</reference>
<organism evidence="3 4">
    <name type="scientific">Solanum tuberosum</name>
    <name type="common">Potato</name>
    <dbReference type="NCBI Taxonomy" id="4113"/>
    <lineage>
        <taxon>Eukaryota</taxon>
        <taxon>Viridiplantae</taxon>
        <taxon>Streptophyta</taxon>
        <taxon>Embryophyta</taxon>
        <taxon>Tracheophyta</taxon>
        <taxon>Spermatophyta</taxon>
        <taxon>Magnoliopsida</taxon>
        <taxon>eudicotyledons</taxon>
        <taxon>Gunneridae</taxon>
        <taxon>Pentapetalae</taxon>
        <taxon>asterids</taxon>
        <taxon>lamiids</taxon>
        <taxon>Solanales</taxon>
        <taxon>Solanaceae</taxon>
        <taxon>Solanoideae</taxon>
        <taxon>Solaneae</taxon>
        <taxon>Solanum</taxon>
    </lineage>
</organism>
<feature type="domain" description="Putative plant transposon protein" evidence="2">
    <location>
        <begin position="183"/>
        <end position="238"/>
    </location>
</feature>
<dbReference type="PANTHER" id="PTHR33180">
    <property type="entry name" value="PHOTOSYSTEM II CP43 REACTION CENTER PROTEIN"/>
    <property type="match status" value="1"/>
</dbReference>
<evidence type="ECO:0000256" key="1">
    <source>
        <dbReference type="SAM" id="MobiDB-lite"/>
    </source>
</evidence>
<dbReference type="InParanoid" id="M1DYN7"/>
<dbReference type="Proteomes" id="UP000011115">
    <property type="component" value="Unassembled WGS sequence"/>
</dbReference>
<dbReference type="AlphaFoldDB" id="M1DYN7"/>
<dbReference type="PANTHER" id="PTHR33180:SF31">
    <property type="entry name" value="POLYPROTEIN PROTEIN"/>
    <property type="match status" value="1"/>
</dbReference>
<accession>M1DYN7</accession>
<feature type="region of interest" description="Disordered" evidence="1">
    <location>
        <begin position="43"/>
        <end position="133"/>
    </location>
</feature>
<protein>
    <recommendedName>
        <fullName evidence="2">Putative plant transposon protein domain-containing protein</fullName>
    </recommendedName>
</protein>
<evidence type="ECO:0000313" key="4">
    <source>
        <dbReference type="Proteomes" id="UP000011115"/>
    </source>
</evidence>
<dbReference type="Gramene" id="PGSC0003DMT400096538">
    <property type="protein sequence ID" value="PGSC0003DMT400096538"/>
    <property type="gene ID" value="PGSC0003DMG400046109"/>
</dbReference>
<name>M1DYN7_SOLTU</name>
<dbReference type="PaxDb" id="4113-PGSC0003DMT400096538"/>